<feature type="domain" description="Mur ligase C-terminal" evidence="12">
    <location>
        <begin position="310"/>
        <end position="425"/>
    </location>
</feature>
<dbReference type="Pfam" id="PF08245">
    <property type="entry name" value="Mur_ligase_M"/>
    <property type="match status" value="1"/>
</dbReference>
<keyword evidence="9 10" id="KW-0961">Cell wall biogenesis/degradation</keyword>
<dbReference type="GO" id="GO:0008766">
    <property type="term" value="F:UDP-N-acetylmuramoylalanyl-D-glutamyl-2,6-diaminopimelate-D-alanyl-D-alanine ligase activity"/>
    <property type="evidence" value="ECO:0007669"/>
    <property type="project" value="RHEA"/>
</dbReference>
<dbReference type="Gene3D" id="3.40.1190.10">
    <property type="entry name" value="Mur-like, catalytic domain"/>
    <property type="match status" value="1"/>
</dbReference>
<keyword evidence="2 14" id="KW-0436">Ligase</keyword>
<evidence type="ECO:0000256" key="3">
    <source>
        <dbReference type="ARBA" id="ARBA00022618"/>
    </source>
</evidence>
<evidence type="ECO:0000313" key="15">
    <source>
        <dbReference type="Proteomes" id="UP000199411"/>
    </source>
</evidence>
<dbReference type="PANTHER" id="PTHR43024">
    <property type="entry name" value="UDP-N-ACETYLMURAMOYL-TRIPEPTIDE--D-ALANYL-D-ALANINE LIGASE"/>
    <property type="match status" value="1"/>
</dbReference>
<protein>
    <recommendedName>
        <fullName evidence="10">UDP-N-acetylmuramoyl-tripeptide--D-alanyl-D-alanine ligase</fullName>
        <ecNumber evidence="10">6.3.2.10</ecNumber>
    </recommendedName>
</protein>
<comment type="subcellular location">
    <subcellularLocation>
        <location evidence="10">Cytoplasm</location>
    </subcellularLocation>
</comment>
<keyword evidence="7 10" id="KW-0573">Peptidoglycan synthesis</keyword>
<keyword evidence="4" id="KW-0547">Nucleotide-binding</keyword>
<evidence type="ECO:0000256" key="8">
    <source>
        <dbReference type="ARBA" id="ARBA00023306"/>
    </source>
</evidence>
<evidence type="ECO:0000259" key="13">
    <source>
        <dbReference type="Pfam" id="PF08245"/>
    </source>
</evidence>
<dbReference type="SUPFAM" id="SSF63418">
    <property type="entry name" value="MurE/MurF N-terminal domain"/>
    <property type="match status" value="1"/>
</dbReference>
<dbReference type="SUPFAM" id="SSF53244">
    <property type="entry name" value="MurD-like peptide ligases, peptide-binding domain"/>
    <property type="match status" value="1"/>
</dbReference>
<organism evidence="14 15">
    <name type="scientific">Desulfurella multipotens</name>
    <dbReference type="NCBI Taxonomy" id="79269"/>
    <lineage>
        <taxon>Bacteria</taxon>
        <taxon>Pseudomonadati</taxon>
        <taxon>Campylobacterota</taxon>
        <taxon>Desulfurellia</taxon>
        <taxon>Desulfurellales</taxon>
        <taxon>Desulfurellaceae</taxon>
        <taxon>Desulfurella</taxon>
    </lineage>
</organism>
<keyword evidence="1" id="KW-0963">Cytoplasm</keyword>
<dbReference type="AlphaFoldDB" id="A0A1G6QNY9"/>
<evidence type="ECO:0000259" key="11">
    <source>
        <dbReference type="Pfam" id="PF01225"/>
    </source>
</evidence>
<dbReference type="PANTHER" id="PTHR43024:SF1">
    <property type="entry name" value="UDP-N-ACETYLMURAMOYL-TRIPEPTIDE--D-ALANYL-D-ALANINE LIGASE"/>
    <property type="match status" value="1"/>
</dbReference>
<dbReference type="NCBIfam" id="TIGR01143">
    <property type="entry name" value="murF"/>
    <property type="match status" value="1"/>
</dbReference>
<keyword evidence="8 10" id="KW-0131">Cell cycle</keyword>
<dbReference type="SUPFAM" id="SSF53623">
    <property type="entry name" value="MurD-like peptide ligases, catalytic domain"/>
    <property type="match status" value="1"/>
</dbReference>
<evidence type="ECO:0000259" key="12">
    <source>
        <dbReference type="Pfam" id="PF02875"/>
    </source>
</evidence>
<dbReference type="InterPro" id="IPR036565">
    <property type="entry name" value="Mur-like_cat_sf"/>
</dbReference>
<dbReference type="InterPro" id="IPR051046">
    <property type="entry name" value="MurCDEF_CellWall_CoF430Synth"/>
</dbReference>
<gene>
    <name evidence="14" type="ORF">SAMN05660835_01616</name>
</gene>
<dbReference type="GO" id="GO:0008360">
    <property type="term" value="P:regulation of cell shape"/>
    <property type="evidence" value="ECO:0007669"/>
    <property type="project" value="UniProtKB-KW"/>
</dbReference>
<dbReference type="InterPro" id="IPR004101">
    <property type="entry name" value="Mur_ligase_C"/>
</dbReference>
<dbReference type="GO" id="GO:0047480">
    <property type="term" value="F:UDP-N-acetylmuramoyl-tripeptide-D-alanyl-D-alanine ligase activity"/>
    <property type="evidence" value="ECO:0007669"/>
    <property type="project" value="UniProtKB-EC"/>
</dbReference>
<name>A0A1G6QNY9_9BACT</name>
<evidence type="ECO:0000256" key="6">
    <source>
        <dbReference type="ARBA" id="ARBA00022960"/>
    </source>
</evidence>
<comment type="function">
    <text evidence="10">Involved in cell wall formation. Catalyzes the final step in the synthesis of UDP-N-acetylmuramoyl-pentapeptide, the precursor of murein.</text>
</comment>
<sequence length="440" mass="50360">MWNLNEIIEQLKPIEILKPKKVNFKNISIDSRAIEKDDIFLAFKGEFKDGHDFINEAFNKGCSLCICEKSIDKPYLKVLNSKKALKDLASFNKIKSKTKVIAIVGSVGKTSTKELLKSYFNVSNINFFYTQKNENNWIGVCKTLLRASSSSTFGIVETGTNHKGEIAEIASFLKPDFVIFTEIGTSHIGNFGSIEAIFEEKSSIVNFLEDKKNVIYNLDNPIQKNNFTKFQISYSKIDSNACVYLIDYNKEEYFNKLYLNAFGKKFQVKAPFWLNISNILAAAAFLGSQKLLDENYFQEALNNIILPDYRMQLEKLGHTNFILDCYNASFESIKFAIDELNTKKGKKLAILGDVLELGIHTESLHKKIGEYISAFDIDCLAYGHNAKYIALANKNIQVFENKEELLKTLRSIYEKYDWILIKGSRKLKMEEIFYNLRGLT</sequence>
<dbReference type="RefSeq" id="WP_092129494.1">
    <property type="nucleotide sequence ID" value="NZ_FMYU01000012.1"/>
</dbReference>
<dbReference type="GO" id="GO:0005524">
    <property type="term" value="F:ATP binding"/>
    <property type="evidence" value="ECO:0007669"/>
    <property type="project" value="UniProtKB-KW"/>
</dbReference>
<evidence type="ECO:0000256" key="2">
    <source>
        <dbReference type="ARBA" id="ARBA00022598"/>
    </source>
</evidence>
<feature type="domain" description="Mur ligase central" evidence="13">
    <location>
        <begin position="104"/>
        <end position="285"/>
    </location>
</feature>
<dbReference type="Gene3D" id="3.90.190.20">
    <property type="entry name" value="Mur ligase, C-terminal domain"/>
    <property type="match status" value="1"/>
</dbReference>
<evidence type="ECO:0000256" key="9">
    <source>
        <dbReference type="ARBA" id="ARBA00023316"/>
    </source>
</evidence>
<dbReference type="InterPro" id="IPR036615">
    <property type="entry name" value="Mur_ligase_C_dom_sf"/>
</dbReference>
<dbReference type="InterPro" id="IPR035911">
    <property type="entry name" value="MurE/MurF_N"/>
</dbReference>
<dbReference type="OrthoDB" id="9801978at2"/>
<dbReference type="InterPro" id="IPR013221">
    <property type="entry name" value="Mur_ligase_cen"/>
</dbReference>
<evidence type="ECO:0000256" key="10">
    <source>
        <dbReference type="RuleBase" id="RU004136"/>
    </source>
</evidence>
<dbReference type="Gene3D" id="3.40.1390.10">
    <property type="entry name" value="MurE/MurF, N-terminal domain"/>
    <property type="match status" value="1"/>
</dbReference>
<keyword evidence="3 10" id="KW-0132">Cell division</keyword>
<dbReference type="EC" id="6.3.2.10" evidence="10"/>
<dbReference type="EMBL" id="FMYU01000012">
    <property type="protein sequence ID" value="SDC93466.1"/>
    <property type="molecule type" value="Genomic_DNA"/>
</dbReference>
<evidence type="ECO:0000256" key="1">
    <source>
        <dbReference type="ARBA" id="ARBA00022490"/>
    </source>
</evidence>
<keyword evidence="5" id="KW-0067">ATP-binding</keyword>
<comment type="pathway">
    <text evidence="10">Cell wall biogenesis; peptidoglycan biosynthesis.</text>
</comment>
<reference evidence="15" key="1">
    <citation type="submission" date="2016-10" db="EMBL/GenBank/DDBJ databases">
        <authorList>
            <person name="Varghese N."/>
            <person name="Submissions S."/>
        </authorList>
    </citation>
    <scope>NUCLEOTIDE SEQUENCE [LARGE SCALE GENOMIC DNA]</scope>
    <source>
        <strain evidence="15">DSM 8415</strain>
    </source>
</reference>
<feature type="domain" description="Mur ligase N-terminal catalytic" evidence="11">
    <location>
        <begin position="24"/>
        <end position="71"/>
    </location>
</feature>
<dbReference type="Pfam" id="PF01225">
    <property type="entry name" value="Mur_ligase"/>
    <property type="match status" value="1"/>
</dbReference>
<dbReference type="InterPro" id="IPR000713">
    <property type="entry name" value="Mur_ligase_N"/>
</dbReference>
<keyword evidence="6 10" id="KW-0133">Cell shape</keyword>
<evidence type="ECO:0000313" key="14">
    <source>
        <dbReference type="EMBL" id="SDC93466.1"/>
    </source>
</evidence>
<dbReference type="GO" id="GO:0051301">
    <property type="term" value="P:cell division"/>
    <property type="evidence" value="ECO:0007669"/>
    <property type="project" value="UniProtKB-KW"/>
</dbReference>
<dbReference type="GO" id="GO:0009252">
    <property type="term" value="P:peptidoglycan biosynthetic process"/>
    <property type="evidence" value="ECO:0007669"/>
    <property type="project" value="UniProtKB-UniPathway"/>
</dbReference>
<proteinExistence type="predicted"/>
<evidence type="ECO:0000256" key="4">
    <source>
        <dbReference type="ARBA" id="ARBA00022741"/>
    </source>
</evidence>
<dbReference type="UniPathway" id="UPA00219"/>
<dbReference type="GO" id="GO:0071555">
    <property type="term" value="P:cell wall organization"/>
    <property type="evidence" value="ECO:0007669"/>
    <property type="project" value="UniProtKB-KW"/>
</dbReference>
<evidence type="ECO:0000256" key="5">
    <source>
        <dbReference type="ARBA" id="ARBA00022840"/>
    </source>
</evidence>
<keyword evidence="15" id="KW-1185">Reference proteome</keyword>
<accession>A0A1G6QNY9</accession>
<evidence type="ECO:0000256" key="7">
    <source>
        <dbReference type="ARBA" id="ARBA00022984"/>
    </source>
</evidence>
<dbReference type="InterPro" id="IPR005863">
    <property type="entry name" value="UDP-N-AcMur_synth"/>
</dbReference>
<dbReference type="Proteomes" id="UP000199411">
    <property type="component" value="Unassembled WGS sequence"/>
</dbReference>
<comment type="catalytic activity">
    <reaction evidence="10">
        <text>D-alanyl-D-alanine + UDP-N-acetyl-alpha-D-muramoyl-L-alanyl-gamma-D-glutamyl-meso-2,6-diaminopimelate + ATP = UDP-N-acetyl-alpha-D-muramoyl-L-alanyl-gamma-D-glutamyl-meso-2,6-diaminopimeloyl-D-alanyl-D-alanine + ADP + phosphate + H(+)</text>
        <dbReference type="Rhea" id="RHEA:28374"/>
        <dbReference type="ChEBI" id="CHEBI:15378"/>
        <dbReference type="ChEBI" id="CHEBI:30616"/>
        <dbReference type="ChEBI" id="CHEBI:43474"/>
        <dbReference type="ChEBI" id="CHEBI:57822"/>
        <dbReference type="ChEBI" id="CHEBI:61386"/>
        <dbReference type="ChEBI" id="CHEBI:83905"/>
        <dbReference type="ChEBI" id="CHEBI:456216"/>
        <dbReference type="EC" id="6.3.2.10"/>
    </reaction>
</comment>
<dbReference type="Pfam" id="PF02875">
    <property type="entry name" value="Mur_ligase_C"/>
    <property type="match status" value="1"/>
</dbReference>
<dbReference type="GO" id="GO:0005737">
    <property type="term" value="C:cytoplasm"/>
    <property type="evidence" value="ECO:0007669"/>
    <property type="project" value="UniProtKB-SubCell"/>
</dbReference>